<proteinExistence type="predicted"/>
<gene>
    <name evidence="4" type="ORF">H1R13_19615</name>
</gene>
<name>A0A7X1I1I0_9ACTN</name>
<dbReference type="AlphaFoldDB" id="A0A7X1I1I0"/>
<dbReference type="PANTHER" id="PTHR43626">
    <property type="entry name" value="ACYL-COA N-ACYLTRANSFERASE"/>
    <property type="match status" value="1"/>
</dbReference>
<dbReference type="CDD" id="cd04301">
    <property type="entry name" value="NAT_SF"/>
    <property type="match status" value="1"/>
</dbReference>
<sequence>MRGGATVSEYAWTDDIDGVDFHELSRLYAIAPLGDKPPAALATVFGNSMFTCFVRSGGALVGAGRALADGLDCAYIADVAVHPDHQGRGLGSAVIRRLVERARGHKKIILYAAPGTEAFYRGLGFLRMNTAMAIWRDPDRAVESGLLRRDDDR</sequence>
<dbReference type="InterPro" id="IPR016181">
    <property type="entry name" value="Acyl_CoA_acyltransferase"/>
</dbReference>
<feature type="domain" description="N-acetyltransferase" evidence="3">
    <location>
        <begin position="14"/>
        <end position="149"/>
    </location>
</feature>
<dbReference type="Pfam" id="PF00583">
    <property type="entry name" value="Acetyltransf_1"/>
    <property type="match status" value="1"/>
</dbReference>
<dbReference type="InterPro" id="IPR000182">
    <property type="entry name" value="GNAT_dom"/>
</dbReference>
<dbReference type="PANTHER" id="PTHR43626:SF4">
    <property type="entry name" value="GCN5-RELATED N-ACETYLTRANSFERASE 2, CHLOROPLASTIC"/>
    <property type="match status" value="1"/>
</dbReference>
<evidence type="ECO:0000259" key="3">
    <source>
        <dbReference type="PROSITE" id="PS51186"/>
    </source>
</evidence>
<reference evidence="4 5" key="1">
    <citation type="submission" date="2020-08" db="EMBL/GenBank/DDBJ databases">
        <title>Whole-Genome Sequence of French Clinical Streptomyces mexicanus Strain Q0842.</title>
        <authorList>
            <person name="Boxberger M."/>
            <person name="La Scola B."/>
        </authorList>
    </citation>
    <scope>NUCLEOTIDE SEQUENCE [LARGE SCALE GENOMIC DNA]</scope>
    <source>
        <strain evidence="4 5">Marseille-Q0842</strain>
    </source>
</reference>
<dbReference type="GO" id="GO:0008080">
    <property type="term" value="F:N-acetyltransferase activity"/>
    <property type="evidence" value="ECO:0007669"/>
    <property type="project" value="InterPro"/>
</dbReference>
<evidence type="ECO:0000256" key="1">
    <source>
        <dbReference type="ARBA" id="ARBA00022679"/>
    </source>
</evidence>
<dbReference type="SUPFAM" id="SSF55729">
    <property type="entry name" value="Acyl-CoA N-acyltransferases (Nat)"/>
    <property type="match status" value="1"/>
</dbReference>
<dbReference type="Gene3D" id="3.40.630.30">
    <property type="match status" value="1"/>
</dbReference>
<keyword evidence="5" id="KW-1185">Reference proteome</keyword>
<evidence type="ECO:0000313" key="5">
    <source>
        <dbReference type="Proteomes" id="UP000517694"/>
    </source>
</evidence>
<evidence type="ECO:0000313" key="4">
    <source>
        <dbReference type="EMBL" id="MBC2867094.1"/>
    </source>
</evidence>
<dbReference type="EMBL" id="JACMHY010000007">
    <property type="protein sequence ID" value="MBC2867094.1"/>
    <property type="molecule type" value="Genomic_DNA"/>
</dbReference>
<evidence type="ECO:0000256" key="2">
    <source>
        <dbReference type="ARBA" id="ARBA00023315"/>
    </source>
</evidence>
<keyword evidence="1 4" id="KW-0808">Transferase</keyword>
<organism evidence="4 5">
    <name type="scientific">Streptomyces mexicanus</name>
    <dbReference type="NCBI Taxonomy" id="178566"/>
    <lineage>
        <taxon>Bacteria</taxon>
        <taxon>Bacillati</taxon>
        <taxon>Actinomycetota</taxon>
        <taxon>Actinomycetes</taxon>
        <taxon>Kitasatosporales</taxon>
        <taxon>Streptomycetaceae</taxon>
        <taxon>Streptomyces</taxon>
    </lineage>
</organism>
<comment type="caution">
    <text evidence="4">The sequence shown here is derived from an EMBL/GenBank/DDBJ whole genome shotgun (WGS) entry which is preliminary data.</text>
</comment>
<protein>
    <submittedName>
        <fullName evidence="4">GNAT family N-acetyltransferase</fullName>
    </submittedName>
</protein>
<dbReference type="InterPro" id="IPR045039">
    <property type="entry name" value="NSI-like"/>
</dbReference>
<keyword evidence="2" id="KW-0012">Acyltransferase</keyword>
<dbReference type="GO" id="GO:0005737">
    <property type="term" value="C:cytoplasm"/>
    <property type="evidence" value="ECO:0007669"/>
    <property type="project" value="TreeGrafter"/>
</dbReference>
<accession>A0A7X1I1I0</accession>
<dbReference type="Proteomes" id="UP000517694">
    <property type="component" value="Unassembled WGS sequence"/>
</dbReference>
<dbReference type="PROSITE" id="PS51186">
    <property type="entry name" value="GNAT"/>
    <property type="match status" value="1"/>
</dbReference>